<protein>
    <submittedName>
        <fullName evidence="1">Uncharacterized protein</fullName>
    </submittedName>
</protein>
<sequence length="87" mass="9229">MVRNIITMIVGNEARKRGKGSGILGFGVGILATRIATRSLPGAMLVGGAMIAKALYDRAQREDDKIPAADQVIEIEGQPIPKKKPST</sequence>
<gene>
    <name evidence="1" type="ORF">MNBD_ALPHA04-2168</name>
</gene>
<accession>A0A3B0SN49</accession>
<name>A0A3B0SN49_9ZZZZ</name>
<evidence type="ECO:0000313" key="1">
    <source>
        <dbReference type="EMBL" id="VAW03672.1"/>
    </source>
</evidence>
<proteinExistence type="predicted"/>
<organism evidence="1">
    <name type="scientific">hydrothermal vent metagenome</name>
    <dbReference type="NCBI Taxonomy" id="652676"/>
    <lineage>
        <taxon>unclassified sequences</taxon>
        <taxon>metagenomes</taxon>
        <taxon>ecological metagenomes</taxon>
    </lineage>
</organism>
<dbReference type="EMBL" id="UOEF01000379">
    <property type="protein sequence ID" value="VAW03672.1"/>
    <property type="molecule type" value="Genomic_DNA"/>
</dbReference>
<reference evidence="1" key="1">
    <citation type="submission" date="2018-06" db="EMBL/GenBank/DDBJ databases">
        <authorList>
            <person name="Zhirakovskaya E."/>
        </authorList>
    </citation>
    <scope>NUCLEOTIDE SEQUENCE</scope>
</reference>
<dbReference type="AlphaFoldDB" id="A0A3B0SN49"/>